<proteinExistence type="predicted"/>
<dbReference type="PIRSF" id="PIRSF031796">
    <property type="entry name" value="UPC031796"/>
    <property type="match status" value="1"/>
</dbReference>
<keyword evidence="2" id="KW-1185">Reference proteome</keyword>
<dbReference type="Proteomes" id="UP000186406">
    <property type="component" value="Unassembled WGS sequence"/>
</dbReference>
<dbReference type="AlphaFoldDB" id="A0A1M7Z4I6"/>
<name>A0A1M7Z4I6_9HYPH</name>
<dbReference type="EMBL" id="FRXO01000001">
    <property type="protein sequence ID" value="SHO59754.1"/>
    <property type="molecule type" value="Genomic_DNA"/>
</dbReference>
<dbReference type="STRING" id="1123029.SAMN02745172_00053"/>
<dbReference type="OrthoDB" id="5194526at2"/>
<evidence type="ECO:0008006" key="3">
    <source>
        <dbReference type="Google" id="ProtNLM"/>
    </source>
</evidence>
<protein>
    <recommendedName>
        <fullName evidence="3">DNA repair protein MmcB-related protein</fullName>
    </recommendedName>
</protein>
<dbReference type="InterPro" id="IPR009394">
    <property type="entry name" value="MmcB-like"/>
</dbReference>
<dbReference type="RefSeq" id="WP_084563700.1">
    <property type="nucleotide sequence ID" value="NZ_FRXO01000001.1"/>
</dbReference>
<evidence type="ECO:0000313" key="1">
    <source>
        <dbReference type="EMBL" id="SHO59754.1"/>
    </source>
</evidence>
<evidence type="ECO:0000313" key="2">
    <source>
        <dbReference type="Proteomes" id="UP000186406"/>
    </source>
</evidence>
<accession>A0A1M7Z4I6</accession>
<reference evidence="1 2" key="1">
    <citation type="submission" date="2016-12" db="EMBL/GenBank/DDBJ databases">
        <authorList>
            <person name="Song W.-J."/>
            <person name="Kurnit D.M."/>
        </authorList>
    </citation>
    <scope>NUCLEOTIDE SEQUENCE [LARGE SCALE GENOMIC DNA]</scope>
    <source>
        <strain evidence="1 2">DSM 19599</strain>
    </source>
</reference>
<organism evidence="1 2">
    <name type="scientific">Pseudoxanthobacter soli DSM 19599</name>
    <dbReference type="NCBI Taxonomy" id="1123029"/>
    <lineage>
        <taxon>Bacteria</taxon>
        <taxon>Pseudomonadati</taxon>
        <taxon>Pseudomonadota</taxon>
        <taxon>Alphaproteobacteria</taxon>
        <taxon>Hyphomicrobiales</taxon>
        <taxon>Segnochrobactraceae</taxon>
        <taxon>Pseudoxanthobacter</taxon>
    </lineage>
</organism>
<gene>
    <name evidence="1" type="ORF">SAMN02745172_00053</name>
</gene>
<dbReference type="Pfam" id="PF06319">
    <property type="entry name" value="MmcB-like"/>
    <property type="match status" value="1"/>
</dbReference>
<sequence length="167" mass="18031">MIENLRPATILSGRDPLIDGRQSETALRVQRGVGRLLRARGLAMVTELGLASGRRADITAIGAGGEIWIVEIKSSVADFRSDSKWPDYRRYCDRLFFATVAEVPAVIFPEDAGLIVTDGYGAEILREAPVHPLAGGTRKALLLRFAHAAARRLHDLADPGAAAFEGP</sequence>